<sequence length="55" mass="5730">MFSSVAAATRAMRGMYRPSPITVRSTMVSTPRALSSPSRAMAPATRLSSSPQASG</sequence>
<dbReference type="Proteomes" id="UP000038802">
    <property type="component" value="Unassembled WGS sequence"/>
</dbReference>
<reference evidence="3" key="3">
    <citation type="submission" date="2015-03" db="EMBL/GenBank/DDBJ databases">
        <authorList>
            <consortium name="Pathogen Informatics"/>
            <person name="Murphy D."/>
        </authorList>
    </citation>
    <scope>NUCLEOTIDE SEQUENCE</scope>
    <source>
        <strain evidence="3">N09902308</strain>
    </source>
</reference>
<proteinExistence type="predicted"/>
<accession>A0A0U0TBL6</accession>
<evidence type="ECO:0000313" key="3">
    <source>
        <dbReference type="EMBL" id="COX65765.1"/>
    </source>
</evidence>
<organism evidence="2 4">
    <name type="scientific">Mycobacterium tuberculosis</name>
    <dbReference type="NCBI Taxonomy" id="1773"/>
    <lineage>
        <taxon>Bacteria</taxon>
        <taxon>Bacillati</taxon>
        <taxon>Actinomycetota</taxon>
        <taxon>Actinomycetes</taxon>
        <taxon>Mycobacteriales</taxon>
        <taxon>Mycobacteriaceae</taxon>
        <taxon>Mycobacterium</taxon>
        <taxon>Mycobacterium tuberculosis complex</taxon>
    </lineage>
</organism>
<reference evidence="2" key="2">
    <citation type="submission" date="2015-03" db="EMBL/GenBank/DDBJ databases">
        <authorList>
            <person name="Murphy D."/>
        </authorList>
    </citation>
    <scope>NUCLEOTIDE SEQUENCE [LARGE SCALE GENOMIC DNA]</scope>
    <source>
        <strain evidence="2">K00500041</strain>
    </source>
</reference>
<evidence type="ECO:0000313" key="4">
    <source>
        <dbReference type="Proteomes" id="UP000038802"/>
    </source>
</evidence>
<dbReference type="Proteomes" id="UP000039021">
    <property type="component" value="Unassembled WGS sequence"/>
</dbReference>
<reference evidence="4 5" key="1">
    <citation type="submission" date="2015-03" db="EMBL/GenBank/DDBJ databases">
        <authorList>
            <consortium name="Pathogen Informatics"/>
        </authorList>
    </citation>
    <scope>NUCLEOTIDE SEQUENCE [LARGE SCALE GENOMIC DNA]</scope>
    <source>
        <strain evidence="4">K00500041</strain>
        <strain evidence="5">N09902308</strain>
    </source>
</reference>
<dbReference type="EMBL" id="CSBK01000621">
    <property type="protein sequence ID" value="COX65765.1"/>
    <property type="molecule type" value="Genomic_DNA"/>
</dbReference>
<dbReference type="AlphaFoldDB" id="A0A0U0TBL6"/>
<feature type="compositionally biased region" description="Polar residues" evidence="1">
    <location>
        <begin position="26"/>
        <end position="38"/>
    </location>
</feature>
<evidence type="ECO:0000313" key="2">
    <source>
        <dbReference type="EMBL" id="COX39987.1"/>
    </source>
</evidence>
<feature type="region of interest" description="Disordered" evidence="1">
    <location>
        <begin position="26"/>
        <end position="55"/>
    </location>
</feature>
<protein>
    <submittedName>
        <fullName evidence="2">Uncharacterized protein</fullName>
    </submittedName>
</protein>
<dbReference type="EMBL" id="CSAE01001209">
    <property type="protein sequence ID" value="COX39987.1"/>
    <property type="molecule type" value="Genomic_DNA"/>
</dbReference>
<feature type="compositionally biased region" description="Polar residues" evidence="1">
    <location>
        <begin position="46"/>
        <end position="55"/>
    </location>
</feature>
<name>A0A0U0TBL6_MYCTX</name>
<gene>
    <name evidence="2" type="ORF">ERS007703_05183</name>
    <name evidence="3" type="ORF">ERS007739_01572</name>
</gene>
<evidence type="ECO:0000256" key="1">
    <source>
        <dbReference type="SAM" id="MobiDB-lite"/>
    </source>
</evidence>
<evidence type="ECO:0000313" key="5">
    <source>
        <dbReference type="Proteomes" id="UP000039021"/>
    </source>
</evidence>